<dbReference type="InterPro" id="IPR010380">
    <property type="entry name" value="DUF975"/>
</dbReference>
<dbReference type="AlphaFoldDB" id="A0AB33IU63"/>
<feature type="transmembrane region" description="Helical" evidence="1">
    <location>
        <begin position="40"/>
        <end position="57"/>
    </location>
</feature>
<feature type="transmembrane region" description="Helical" evidence="1">
    <location>
        <begin position="119"/>
        <end position="143"/>
    </location>
</feature>
<feature type="transmembrane region" description="Helical" evidence="1">
    <location>
        <begin position="12"/>
        <end position="28"/>
    </location>
</feature>
<dbReference type="EMBL" id="AP035785">
    <property type="protein sequence ID" value="BFO71141.1"/>
    <property type="molecule type" value="Genomic_DNA"/>
</dbReference>
<evidence type="ECO:0000256" key="1">
    <source>
        <dbReference type="SAM" id="Phobius"/>
    </source>
</evidence>
<reference evidence="2" key="1">
    <citation type="submission" date="2024-07" db="EMBL/GenBank/DDBJ databases">
        <title>Complete genome sequence of Prevotella sp. YM-2024 GTC17253.</title>
        <authorList>
            <person name="Hayashi M."/>
            <person name="Muto Y."/>
            <person name="Tanaka K."/>
            <person name="Niwa H."/>
        </authorList>
    </citation>
    <scope>NUCLEOTIDE SEQUENCE</scope>
    <source>
        <strain evidence="2">GTC17253</strain>
    </source>
</reference>
<accession>A0AB33IU63</accession>
<proteinExistence type="predicted"/>
<evidence type="ECO:0000313" key="2">
    <source>
        <dbReference type="EMBL" id="BFO71141.1"/>
    </source>
</evidence>
<dbReference type="PANTHER" id="PTHR40076">
    <property type="entry name" value="MEMBRANE PROTEIN-RELATED"/>
    <property type="match status" value="1"/>
</dbReference>
<keyword evidence="1" id="KW-0812">Transmembrane</keyword>
<keyword evidence="1" id="KW-0472">Membrane</keyword>
<dbReference type="PANTHER" id="PTHR40076:SF1">
    <property type="entry name" value="MEMBRANE PROTEIN"/>
    <property type="match status" value="1"/>
</dbReference>
<protein>
    <submittedName>
        <fullName evidence="2">DUF975 family protein</fullName>
    </submittedName>
</protein>
<keyword evidence="1" id="KW-1133">Transmembrane helix</keyword>
<feature type="transmembrane region" description="Helical" evidence="1">
    <location>
        <begin position="77"/>
        <end position="99"/>
    </location>
</feature>
<name>A0AB33IU63_9BACT</name>
<gene>
    <name evidence="2" type="ORF">GTC17253_11070</name>
</gene>
<sequence>MEHVGVSLGMPLFYNLIIIEFMDSLSNYRQRALQSLEGNWGNAVIVTVIYLLIASIFQVGLESVLPFSKDISKLSGGLLSILVLVPIGWGFLVYFLRLVRHEKLGVKDLFAGFADYARVLLAMLLKTVYILLWTLLLILPGIYKSLSYALTEYVLLDHPEMNGEQAIRESMRLMRGKELSLFLLGLTFIGWAILSIITLGLGFIFLIPYIQTALAHFYEDAVKEDRGVIEL</sequence>
<organism evidence="2">
    <name type="scientific">Prevotella sp. GTC17253</name>
    <dbReference type="NCBI Taxonomy" id="3236793"/>
    <lineage>
        <taxon>Bacteria</taxon>
        <taxon>Pseudomonadati</taxon>
        <taxon>Bacteroidota</taxon>
        <taxon>Bacteroidia</taxon>
        <taxon>Bacteroidales</taxon>
        <taxon>Prevotellaceae</taxon>
        <taxon>Prevotella</taxon>
    </lineage>
</organism>
<dbReference type="Pfam" id="PF06161">
    <property type="entry name" value="DUF975"/>
    <property type="match status" value="1"/>
</dbReference>
<feature type="transmembrane region" description="Helical" evidence="1">
    <location>
        <begin position="181"/>
        <end position="207"/>
    </location>
</feature>